<name>A0A6J5QJC9_9CAUD</name>
<keyword evidence="1" id="KW-0812">Transmembrane</keyword>
<protein>
    <submittedName>
        <fullName evidence="2">Uncharacterized protein</fullName>
    </submittedName>
</protein>
<dbReference type="EMBL" id="LR797022">
    <property type="protein sequence ID" value="CAB4181561.1"/>
    <property type="molecule type" value="Genomic_DNA"/>
</dbReference>
<gene>
    <name evidence="2" type="ORF">UFOVP1071_44</name>
</gene>
<feature type="transmembrane region" description="Helical" evidence="1">
    <location>
        <begin position="26"/>
        <end position="43"/>
    </location>
</feature>
<keyword evidence="1" id="KW-0472">Membrane</keyword>
<proteinExistence type="predicted"/>
<organism evidence="2">
    <name type="scientific">uncultured Caudovirales phage</name>
    <dbReference type="NCBI Taxonomy" id="2100421"/>
    <lineage>
        <taxon>Viruses</taxon>
        <taxon>Duplodnaviria</taxon>
        <taxon>Heunggongvirae</taxon>
        <taxon>Uroviricota</taxon>
        <taxon>Caudoviricetes</taxon>
        <taxon>Peduoviridae</taxon>
        <taxon>Maltschvirus</taxon>
        <taxon>Maltschvirus maltsch</taxon>
    </lineage>
</organism>
<keyword evidence="1" id="KW-1133">Transmembrane helix</keyword>
<evidence type="ECO:0000256" key="1">
    <source>
        <dbReference type="SAM" id="Phobius"/>
    </source>
</evidence>
<sequence>MSARRWELLEIGPNLMRAIHDVSGDVAGVAMVGIIVFAMYKLMTRGY</sequence>
<accession>A0A6J5QJC9</accession>
<evidence type="ECO:0000313" key="2">
    <source>
        <dbReference type="EMBL" id="CAB4181561.1"/>
    </source>
</evidence>
<reference evidence="2" key="1">
    <citation type="submission" date="2020-05" db="EMBL/GenBank/DDBJ databases">
        <authorList>
            <person name="Chiriac C."/>
            <person name="Salcher M."/>
            <person name="Ghai R."/>
            <person name="Kavagutti S V."/>
        </authorList>
    </citation>
    <scope>NUCLEOTIDE SEQUENCE</scope>
</reference>